<reference evidence="1 2" key="1">
    <citation type="submission" date="2021-06" db="EMBL/GenBank/DDBJ databases">
        <title>Caerostris extrusa draft genome.</title>
        <authorList>
            <person name="Kono N."/>
            <person name="Arakawa K."/>
        </authorList>
    </citation>
    <scope>NUCLEOTIDE SEQUENCE [LARGE SCALE GENOMIC DNA]</scope>
</reference>
<evidence type="ECO:0000313" key="1">
    <source>
        <dbReference type="EMBL" id="GIY38792.1"/>
    </source>
</evidence>
<proteinExistence type="predicted"/>
<protein>
    <submittedName>
        <fullName evidence="1">Uncharacterized protein</fullName>
    </submittedName>
</protein>
<dbReference type="Proteomes" id="UP001054945">
    <property type="component" value="Unassembled WGS sequence"/>
</dbReference>
<sequence length="104" mass="11492">MGLFLHEEGALTTANYFKGAVIARLHATPPFGGVTRALHFLIKRGSDQGEAHLIKTLGVGGRKPGKSFQQLARVFRDDDATKAASSLFGKTFWERTLFRVRFLS</sequence>
<comment type="caution">
    <text evidence="1">The sequence shown here is derived from an EMBL/GenBank/DDBJ whole genome shotgun (WGS) entry which is preliminary data.</text>
</comment>
<accession>A0AAV4T1R7</accession>
<organism evidence="1 2">
    <name type="scientific">Caerostris extrusa</name>
    <name type="common">Bark spider</name>
    <name type="synonym">Caerostris bankana</name>
    <dbReference type="NCBI Taxonomy" id="172846"/>
    <lineage>
        <taxon>Eukaryota</taxon>
        <taxon>Metazoa</taxon>
        <taxon>Ecdysozoa</taxon>
        <taxon>Arthropoda</taxon>
        <taxon>Chelicerata</taxon>
        <taxon>Arachnida</taxon>
        <taxon>Araneae</taxon>
        <taxon>Araneomorphae</taxon>
        <taxon>Entelegynae</taxon>
        <taxon>Araneoidea</taxon>
        <taxon>Araneidae</taxon>
        <taxon>Caerostris</taxon>
    </lineage>
</organism>
<gene>
    <name evidence="1" type="ORF">CEXT_674181</name>
</gene>
<evidence type="ECO:0000313" key="2">
    <source>
        <dbReference type="Proteomes" id="UP001054945"/>
    </source>
</evidence>
<keyword evidence="2" id="KW-1185">Reference proteome</keyword>
<name>A0AAV4T1R7_CAEEX</name>
<dbReference type="EMBL" id="BPLR01010356">
    <property type="protein sequence ID" value="GIY38792.1"/>
    <property type="molecule type" value="Genomic_DNA"/>
</dbReference>
<dbReference type="AlphaFoldDB" id="A0AAV4T1R7"/>